<evidence type="ECO:0000256" key="3">
    <source>
        <dbReference type="ARBA" id="ARBA00035112"/>
    </source>
</evidence>
<protein>
    <submittedName>
        <fullName evidence="5">Uncharacterized protein</fullName>
    </submittedName>
</protein>
<accession>A0ABR0SWZ5</accession>
<evidence type="ECO:0000313" key="6">
    <source>
        <dbReference type="Proteomes" id="UP001338125"/>
    </source>
</evidence>
<organism evidence="5 6">
    <name type="scientific">Cladobotryum mycophilum</name>
    <dbReference type="NCBI Taxonomy" id="491253"/>
    <lineage>
        <taxon>Eukaryota</taxon>
        <taxon>Fungi</taxon>
        <taxon>Dikarya</taxon>
        <taxon>Ascomycota</taxon>
        <taxon>Pezizomycotina</taxon>
        <taxon>Sordariomycetes</taxon>
        <taxon>Hypocreomycetidae</taxon>
        <taxon>Hypocreales</taxon>
        <taxon>Hypocreaceae</taxon>
        <taxon>Cladobotryum</taxon>
    </lineage>
</organism>
<feature type="transmembrane region" description="Helical" evidence="4">
    <location>
        <begin position="15"/>
        <end position="37"/>
    </location>
</feature>
<evidence type="ECO:0000256" key="4">
    <source>
        <dbReference type="SAM" id="Phobius"/>
    </source>
</evidence>
<name>A0ABR0SWZ5_9HYPO</name>
<dbReference type="PANTHER" id="PTHR33365">
    <property type="entry name" value="YALI0B05434P"/>
    <property type="match status" value="1"/>
</dbReference>
<evidence type="ECO:0000313" key="5">
    <source>
        <dbReference type="EMBL" id="KAK5996700.1"/>
    </source>
</evidence>
<gene>
    <name evidence="5" type="ORF">PT974_02040</name>
</gene>
<keyword evidence="2" id="KW-0560">Oxidoreductase</keyword>
<dbReference type="Proteomes" id="UP001338125">
    <property type="component" value="Unassembled WGS sequence"/>
</dbReference>
<keyword evidence="4" id="KW-1133">Transmembrane helix</keyword>
<keyword evidence="6" id="KW-1185">Reference proteome</keyword>
<comment type="caution">
    <text evidence="5">The sequence shown here is derived from an EMBL/GenBank/DDBJ whole genome shotgun (WGS) entry which is preliminary data.</text>
</comment>
<dbReference type="EMBL" id="JAVFKD010000002">
    <property type="protein sequence ID" value="KAK5996700.1"/>
    <property type="molecule type" value="Genomic_DNA"/>
</dbReference>
<reference evidence="5 6" key="1">
    <citation type="submission" date="2024-01" db="EMBL/GenBank/DDBJ databases">
        <title>Complete genome of Cladobotryum mycophilum ATHUM6906.</title>
        <authorList>
            <person name="Christinaki A.C."/>
            <person name="Myridakis A.I."/>
            <person name="Kouvelis V.N."/>
        </authorList>
    </citation>
    <scope>NUCLEOTIDE SEQUENCE [LARGE SCALE GENOMIC DNA]</scope>
    <source>
        <strain evidence="5 6">ATHUM6906</strain>
    </source>
</reference>
<sequence length="180" mass="20436">MGVLPKPQPAQGTKVPWWTGLLTVTTIAFAIIFHLRWTRPINLPMRRYTFVNHPDSVTLTMKPPAIAGPAWSTMNGGTLFAIREEFVQLATEETRAARAATLNVRDVPTREKRKIDLILNRNHLEHCFDFLRQDILCASDLTLEPLDPGYVQSDGQGVEHECKDWRLLLNHVGLQDVDEI</sequence>
<keyword evidence="4" id="KW-0472">Membrane</keyword>
<keyword evidence="4" id="KW-0812">Transmembrane</keyword>
<comment type="pathway">
    <text evidence="1">Mycotoxin biosynthesis.</text>
</comment>
<evidence type="ECO:0000256" key="1">
    <source>
        <dbReference type="ARBA" id="ARBA00004685"/>
    </source>
</evidence>
<dbReference type="Pfam" id="PF11807">
    <property type="entry name" value="UstYa"/>
    <property type="match status" value="1"/>
</dbReference>
<dbReference type="InterPro" id="IPR021765">
    <property type="entry name" value="UstYa-like"/>
</dbReference>
<proteinExistence type="inferred from homology"/>
<dbReference type="PANTHER" id="PTHR33365:SF11">
    <property type="entry name" value="TAT PATHWAY SIGNAL SEQUENCE"/>
    <property type="match status" value="1"/>
</dbReference>
<evidence type="ECO:0000256" key="2">
    <source>
        <dbReference type="ARBA" id="ARBA00023002"/>
    </source>
</evidence>
<comment type="similarity">
    <text evidence="3">Belongs to the ustYa family.</text>
</comment>